<dbReference type="Gene3D" id="3.30.160.570">
    <property type="entry name" value="Ncd80 complex, Spc24 subunit"/>
    <property type="match status" value="1"/>
</dbReference>
<keyword evidence="1" id="KW-0131">Cell cycle</keyword>
<dbReference type="PANTHER" id="PTHR35730:SF2">
    <property type="entry name" value="KINETOCHORE PROTEIN SPC24 HOMOLOG-RELATED"/>
    <property type="match status" value="1"/>
</dbReference>
<dbReference type="AlphaFoldDB" id="A0A2Z7A6B0"/>
<dbReference type="PANTHER" id="PTHR35730">
    <property type="entry name" value="KINETOCHORE PROTEIN SPC24 HOMOLOG-RELATED"/>
    <property type="match status" value="1"/>
</dbReference>
<keyword evidence="1" id="KW-0137">Centromere</keyword>
<keyword evidence="1" id="KW-0158">Chromosome</keyword>
<accession>A0A2Z7A6B0</accession>
<keyword evidence="1" id="KW-0132">Cell division</keyword>
<keyword evidence="1" id="KW-0498">Mitosis</keyword>
<comment type="subunit">
    <text evidence="1">Component of the NDC80 complex.</text>
</comment>
<protein>
    <recommendedName>
        <fullName evidence="1">Kinetochore protein Spc24</fullName>
    </recommendedName>
</protein>
<dbReference type="GO" id="GO:0005634">
    <property type="term" value="C:nucleus"/>
    <property type="evidence" value="ECO:0007669"/>
    <property type="project" value="UniProtKB-SubCell"/>
</dbReference>
<keyword evidence="1" id="KW-0539">Nucleus</keyword>
<comment type="similarity">
    <text evidence="1">Belongs to the SPC24 family.</text>
</comment>
<evidence type="ECO:0000256" key="1">
    <source>
        <dbReference type="RuleBase" id="RU368011"/>
    </source>
</evidence>
<dbReference type="InterPro" id="IPR013252">
    <property type="entry name" value="Ndc80_Spc24"/>
</dbReference>
<dbReference type="GO" id="GO:0051983">
    <property type="term" value="P:regulation of chromosome segregation"/>
    <property type="evidence" value="ECO:0007669"/>
    <property type="project" value="InterPro"/>
</dbReference>
<keyword evidence="3" id="KW-1185">Reference proteome</keyword>
<dbReference type="Pfam" id="PF08286">
    <property type="entry name" value="Spc24"/>
    <property type="match status" value="1"/>
</dbReference>
<evidence type="ECO:0000313" key="3">
    <source>
        <dbReference type="Proteomes" id="UP000250235"/>
    </source>
</evidence>
<organism evidence="2 3">
    <name type="scientific">Dorcoceras hygrometricum</name>
    <dbReference type="NCBI Taxonomy" id="472368"/>
    <lineage>
        <taxon>Eukaryota</taxon>
        <taxon>Viridiplantae</taxon>
        <taxon>Streptophyta</taxon>
        <taxon>Embryophyta</taxon>
        <taxon>Tracheophyta</taxon>
        <taxon>Spermatophyta</taxon>
        <taxon>Magnoliopsida</taxon>
        <taxon>eudicotyledons</taxon>
        <taxon>Gunneridae</taxon>
        <taxon>Pentapetalae</taxon>
        <taxon>asterids</taxon>
        <taxon>lamiids</taxon>
        <taxon>Lamiales</taxon>
        <taxon>Gesneriaceae</taxon>
        <taxon>Didymocarpoideae</taxon>
        <taxon>Trichosporeae</taxon>
        <taxon>Loxocarpinae</taxon>
        <taxon>Dorcoceras</taxon>
    </lineage>
</organism>
<comment type="subcellular location">
    <subcellularLocation>
        <location evidence="1">Nucleus</location>
    </subcellularLocation>
    <subcellularLocation>
        <location evidence="1">Chromosome</location>
        <location evidence="1">Centromere</location>
        <location evidence="1">Kinetochore</location>
    </subcellularLocation>
</comment>
<dbReference type="InterPro" id="IPR044951">
    <property type="entry name" value="SPC24-like"/>
</dbReference>
<keyword evidence="1" id="KW-0995">Kinetochore</keyword>
<dbReference type="GO" id="GO:0000776">
    <property type="term" value="C:kinetochore"/>
    <property type="evidence" value="ECO:0007669"/>
    <property type="project" value="UniProtKB-KW"/>
</dbReference>
<name>A0A2Z7A6B0_9LAMI</name>
<evidence type="ECO:0000313" key="2">
    <source>
        <dbReference type="EMBL" id="KZV17148.1"/>
    </source>
</evidence>
<sequence>MEDTSRKMDMEELMKYCNNLIDFLKDDKDIIGLQHFLRHSKALQSQCDDDFNEVLSSIEVTVNGIDDLELQRASVEEQRQTLKKSEQAELRAEMKLSMHASVTNVIPNLDDLSKISGHIVVKDKKIVDNFEFDPAKHSSFDTCNDIWKMIMLQ</sequence>
<proteinExistence type="inferred from homology"/>
<gene>
    <name evidence="2" type="ORF">F511_29455</name>
</gene>
<dbReference type="Proteomes" id="UP000250235">
    <property type="component" value="Unassembled WGS sequence"/>
</dbReference>
<dbReference type="EMBL" id="KV018453">
    <property type="protein sequence ID" value="KZV17148.1"/>
    <property type="molecule type" value="Genomic_DNA"/>
</dbReference>
<comment type="function">
    <text evidence="1">Acts as a component of the essential kinetochore-associated NDC80 complex, which is required for chromosome segregation and spindle checkpoint activity.</text>
</comment>
<dbReference type="OrthoDB" id="1906227at2759"/>
<dbReference type="GO" id="GO:0051301">
    <property type="term" value="P:cell division"/>
    <property type="evidence" value="ECO:0007669"/>
    <property type="project" value="UniProtKB-UniRule"/>
</dbReference>
<reference evidence="2 3" key="1">
    <citation type="journal article" date="2015" name="Proc. Natl. Acad. Sci. U.S.A.">
        <title>The resurrection genome of Boea hygrometrica: A blueprint for survival of dehydration.</title>
        <authorList>
            <person name="Xiao L."/>
            <person name="Yang G."/>
            <person name="Zhang L."/>
            <person name="Yang X."/>
            <person name="Zhao S."/>
            <person name="Ji Z."/>
            <person name="Zhou Q."/>
            <person name="Hu M."/>
            <person name="Wang Y."/>
            <person name="Chen M."/>
            <person name="Xu Y."/>
            <person name="Jin H."/>
            <person name="Xiao X."/>
            <person name="Hu G."/>
            <person name="Bao F."/>
            <person name="Hu Y."/>
            <person name="Wan P."/>
            <person name="Li L."/>
            <person name="Deng X."/>
            <person name="Kuang T."/>
            <person name="Xiang C."/>
            <person name="Zhu J.K."/>
            <person name="Oliver M.J."/>
            <person name="He Y."/>
        </authorList>
    </citation>
    <scope>NUCLEOTIDE SEQUENCE [LARGE SCALE GENOMIC DNA]</scope>
    <source>
        <strain evidence="3">cv. XS01</strain>
    </source>
</reference>